<dbReference type="SUPFAM" id="SSF51182">
    <property type="entry name" value="RmlC-like cupins"/>
    <property type="match status" value="1"/>
</dbReference>
<organism evidence="3 4">
    <name type="scientific">Tistrella bauzanensis</name>
    <dbReference type="NCBI Taxonomy" id="657419"/>
    <lineage>
        <taxon>Bacteria</taxon>
        <taxon>Pseudomonadati</taxon>
        <taxon>Pseudomonadota</taxon>
        <taxon>Alphaproteobacteria</taxon>
        <taxon>Geminicoccales</taxon>
        <taxon>Geminicoccaceae</taxon>
        <taxon>Tistrella</taxon>
    </lineage>
</organism>
<accession>A0ABQ1JAW0</accession>
<dbReference type="Gene3D" id="1.10.260.40">
    <property type="entry name" value="lambda repressor-like DNA-binding domains"/>
    <property type="match status" value="1"/>
</dbReference>
<dbReference type="Pfam" id="PF01381">
    <property type="entry name" value="HTH_3"/>
    <property type="match status" value="1"/>
</dbReference>
<dbReference type="PANTHER" id="PTHR46797">
    <property type="entry name" value="HTH-TYPE TRANSCRIPTIONAL REGULATOR"/>
    <property type="match status" value="1"/>
</dbReference>
<dbReference type="Proteomes" id="UP000603352">
    <property type="component" value="Unassembled WGS sequence"/>
</dbReference>
<sequence length="222" mass="23865">MMNSHSQHSDDGERGSVVDEIDDGMVTGEAGQIESRVSRRIRELRRDRGMTLQTLAEKAGVSKSMISKVERGEASPSAATVARLAAGLGVTISSLLGEHDRHDVLLLRRADQAAFVDPETGFERRSMSPIFPSRGLDLVQVTVPQGATAGPFVGHRYGVEEYLVVVEGRLGVTVGGVNHVLQTGDAIFYQAHVAHQYANLGEGPAVALVVIGDIRDLREGRD</sequence>
<dbReference type="InterPro" id="IPR011051">
    <property type="entry name" value="RmlC_Cupin_sf"/>
</dbReference>
<dbReference type="InterPro" id="IPR014710">
    <property type="entry name" value="RmlC-like_jellyroll"/>
</dbReference>
<dbReference type="SUPFAM" id="SSF47413">
    <property type="entry name" value="lambda repressor-like DNA-binding domains"/>
    <property type="match status" value="1"/>
</dbReference>
<keyword evidence="4" id="KW-1185">Reference proteome</keyword>
<evidence type="ECO:0000256" key="1">
    <source>
        <dbReference type="ARBA" id="ARBA00023125"/>
    </source>
</evidence>
<comment type="caution">
    <text evidence="3">The sequence shown here is derived from an EMBL/GenBank/DDBJ whole genome shotgun (WGS) entry which is preliminary data.</text>
</comment>
<dbReference type="PROSITE" id="PS50943">
    <property type="entry name" value="HTH_CROC1"/>
    <property type="match status" value="1"/>
</dbReference>
<dbReference type="PANTHER" id="PTHR46797:SF10">
    <property type="entry name" value="BLR1115 PROTEIN"/>
    <property type="match status" value="1"/>
</dbReference>
<dbReference type="CDD" id="cd00093">
    <property type="entry name" value="HTH_XRE"/>
    <property type="match status" value="1"/>
</dbReference>
<gene>
    <name evidence="3" type="ORF">GCM10011505_48150</name>
</gene>
<proteinExistence type="predicted"/>
<dbReference type="CDD" id="cd02209">
    <property type="entry name" value="cupin_XRE_C"/>
    <property type="match status" value="1"/>
</dbReference>
<evidence type="ECO:0000313" key="3">
    <source>
        <dbReference type="EMBL" id="GGB61894.1"/>
    </source>
</evidence>
<dbReference type="EMBL" id="BMDZ01000108">
    <property type="protein sequence ID" value="GGB61894.1"/>
    <property type="molecule type" value="Genomic_DNA"/>
</dbReference>
<dbReference type="SMART" id="SM00530">
    <property type="entry name" value="HTH_XRE"/>
    <property type="match status" value="1"/>
</dbReference>
<dbReference type="InterPro" id="IPR001387">
    <property type="entry name" value="Cro/C1-type_HTH"/>
</dbReference>
<protein>
    <submittedName>
        <fullName evidence="3">Transcriptional regulator</fullName>
    </submittedName>
</protein>
<reference evidence="4" key="1">
    <citation type="journal article" date="2019" name="Int. J. Syst. Evol. Microbiol.">
        <title>The Global Catalogue of Microorganisms (GCM) 10K type strain sequencing project: providing services to taxonomists for standard genome sequencing and annotation.</title>
        <authorList>
            <consortium name="The Broad Institute Genomics Platform"/>
            <consortium name="The Broad Institute Genome Sequencing Center for Infectious Disease"/>
            <person name="Wu L."/>
            <person name="Ma J."/>
        </authorList>
    </citation>
    <scope>NUCLEOTIDE SEQUENCE [LARGE SCALE GENOMIC DNA]</scope>
    <source>
        <strain evidence="4">CGMCC 1.10188</strain>
    </source>
</reference>
<evidence type="ECO:0000259" key="2">
    <source>
        <dbReference type="PROSITE" id="PS50943"/>
    </source>
</evidence>
<dbReference type="Pfam" id="PF07883">
    <property type="entry name" value="Cupin_2"/>
    <property type="match status" value="1"/>
</dbReference>
<evidence type="ECO:0000313" key="4">
    <source>
        <dbReference type="Proteomes" id="UP000603352"/>
    </source>
</evidence>
<dbReference type="InterPro" id="IPR010982">
    <property type="entry name" value="Lambda_DNA-bd_dom_sf"/>
</dbReference>
<dbReference type="InterPro" id="IPR050807">
    <property type="entry name" value="TransReg_Diox_bact_type"/>
</dbReference>
<name>A0ABQ1JAW0_9PROT</name>
<keyword evidence="1" id="KW-0238">DNA-binding</keyword>
<dbReference type="Gene3D" id="2.60.120.10">
    <property type="entry name" value="Jelly Rolls"/>
    <property type="match status" value="1"/>
</dbReference>
<feature type="domain" description="HTH cro/C1-type" evidence="2">
    <location>
        <begin position="41"/>
        <end position="95"/>
    </location>
</feature>
<dbReference type="InterPro" id="IPR013096">
    <property type="entry name" value="Cupin_2"/>
</dbReference>